<accession>A0A1H1TAK2</accession>
<evidence type="ECO:0008006" key="3">
    <source>
        <dbReference type="Google" id="ProtNLM"/>
    </source>
</evidence>
<keyword evidence="2" id="KW-1185">Reference proteome</keyword>
<dbReference type="Pfam" id="PF12244">
    <property type="entry name" value="DUF3606"/>
    <property type="match status" value="1"/>
</dbReference>
<protein>
    <recommendedName>
        <fullName evidence="3">DUF3606 domain-containing protein</fullName>
    </recommendedName>
</protein>
<dbReference type="AlphaFoldDB" id="A0A1H1TAK2"/>
<evidence type="ECO:0000313" key="1">
    <source>
        <dbReference type="EMBL" id="SDS56639.1"/>
    </source>
</evidence>
<dbReference type="RefSeq" id="WP_091370630.1">
    <property type="nucleotide sequence ID" value="NZ_LT629740.1"/>
</dbReference>
<dbReference type="InterPro" id="IPR022037">
    <property type="entry name" value="DUF3606"/>
</dbReference>
<reference evidence="1 2" key="1">
    <citation type="submission" date="2016-10" db="EMBL/GenBank/DDBJ databases">
        <authorList>
            <person name="de Groot N.N."/>
        </authorList>
    </citation>
    <scope>NUCLEOTIDE SEQUENCE [LARGE SCALE GENOMIC DNA]</scope>
    <source>
        <strain evidence="1 2">MP1X4</strain>
    </source>
</reference>
<evidence type="ECO:0000313" key="2">
    <source>
        <dbReference type="Proteomes" id="UP000199679"/>
    </source>
</evidence>
<name>A0A1H1TAK2_MUCMA</name>
<dbReference type="EMBL" id="LT629740">
    <property type="protein sequence ID" value="SDS56639.1"/>
    <property type="molecule type" value="Genomic_DNA"/>
</dbReference>
<organism evidence="1 2">
    <name type="scientific">Mucilaginibacter mallensis</name>
    <dbReference type="NCBI Taxonomy" id="652787"/>
    <lineage>
        <taxon>Bacteria</taxon>
        <taxon>Pseudomonadati</taxon>
        <taxon>Bacteroidota</taxon>
        <taxon>Sphingobacteriia</taxon>
        <taxon>Sphingobacteriales</taxon>
        <taxon>Sphingobacteriaceae</taxon>
        <taxon>Mucilaginibacter</taxon>
    </lineage>
</organism>
<gene>
    <name evidence="1" type="ORF">SAMN05216490_1390</name>
</gene>
<proteinExistence type="predicted"/>
<dbReference type="STRING" id="652787.SAMN05216490_1390"/>
<dbReference type="Proteomes" id="UP000199679">
    <property type="component" value="Chromosome I"/>
</dbReference>
<sequence>MDDDEYAHSSEKELINMKENYEVEYWTKKLGVSRERLQEAVDAVGTSAEEVKKYLI</sequence>
<dbReference type="OrthoDB" id="7030114at2"/>